<protein>
    <submittedName>
        <fullName evidence="1 2">Uncharacterized protein</fullName>
    </submittedName>
</protein>
<reference evidence="1 2" key="1">
    <citation type="journal article" date="2010" name="Nature">
        <title>Genome sequencing and analysis of the model grass Brachypodium distachyon.</title>
        <authorList>
            <consortium name="International Brachypodium Initiative"/>
        </authorList>
    </citation>
    <scope>NUCLEOTIDE SEQUENCE [LARGE SCALE GENOMIC DNA]</scope>
    <source>
        <strain evidence="1 2">Bd21</strain>
    </source>
</reference>
<organism evidence="1">
    <name type="scientific">Brachypodium distachyon</name>
    <name type="common">Purple false brome</name>
    <name type="synonym">Trachynia distachya</name>
    <dbReference type="NCBI Taxonomy" id="15368"/>
    <lineage>
        <taxon>Eukaryota</taxon>
        <taxon>Viridiplantae</taxon>
        <taxon>Streptophyta</taxon>
        <taxon>Embryophyta</taxon>
        <taxon>Tracheophyta</taxon>
        <taxon>Spermatophyta</taxon>
        <taxon>Magnoliopsida</taxon>
        <taxon>Liliopsida</taxon>
        <taxon>Poales</taxon>
        <taxon>Poaceae</taxon>
        <taxon>BOP clade</taxon>
        <taxon>Pooideae</taxon>
        <taxon>Stipodae</taxon>
        <taxon>Brachypodieae</taxon>
        <taxon>Brachypodium</taxon>
    </lineage>
</organism>
<sequence>MVCPCSLGLLSCTFLHLKSHTVLQNVLTGSFSLNTEFTIMMIDIEMSTPHFLICHFDVSLTHGPLMFHYLHQTESLHDEVETSSTASVIYSPTKRTGFTHHAIGFNVSWLKNFIVSYGKS</sequence>
<evidence type="ECO:0000313" key="2">
    <source>
        <dbReference type="EnsemblPlants" id="KQK23396"/>
    </source>
</evidence>
<dbReference type="Gramene" id="KQK23396">
    <property type="protein sequence ID" value="KQK23396"/>
    <property type="gene ID" value="BRADI_1g73123v3"/>
</dbReference>
<dbReference type="InParanoid" id="A0A0Q3KG62"/>
<evidence type="ECO:0000313" key="1">
    <source>
        <dbReference type="EMBL" id="KQK23396.1"/>
    </source>
</evidence>
<reference evidence="2" key="3">
    <citation type="submission" date="2018-08" db="UniProtKB">
        <authorList>
            <consortium name="EnsemblPlants"/>
        </authorList>
    </citation>
    <scope>IDENTIFICATION</scope>
    <source>
        <strain evidence="2">cv. Bd21</strain>
    </source>
</reference>
<evidence type="ECO:0000313" key="3">
    <source>
        <dbReference type="Proteomes" id="UP000008810"/>
    </source>
</evidence>
<accession>A0A0Q3KG62</accession>
<dbReference type="Proteomes" id="UP000008810">
    <property type="component" value="Chromosome 1"/>
</dbReference>
<keyword evidence="3" id="KW-1185">Reference proteome</keyword>
<dbReference type="EMBL" id="CM000880">
    <property type="protein sequence ID" value="KQK23396.1"/>
    <property type="molecule type" value="Genomic_DNA"/>
</dbReference>
<proteinExistence type="predicted"/>
<name>A0A0Q3KG62_BRADI</name>
<dbReference type="AlphaFoldDB" id="A0A0Q3KG62"/>
<dbReference type="EnsemblPlants" id="KQK23396">
    <property type="protein sequence ID" value="KQK23396"/>
    <property type="gene ID" value="BRADI_1g73123v3"/>
</dbReference>
<reference evidence="1" key="2">
    <citation type="submission" date="2017-06" db="EMBL/GenBank/DDBJ databases">
        <title>WGS assembly of Brachypodium distachyon.</title>
        <authorList>
            <consortium name="The International Brachypodium Initiative"/>
            <person name="Lucas S."/>
            <person name="Harmon-Smith M."/>
            <person name="Lail K."/>
            <person name="Tice H."/>
            <person name="Grimwood J."/>
            <person name="Bruce D."/>
            <person name="Barry K."/>
            <person name="Shu S."/>
            <person name="Lindquist E."/>
            <person name="Wang M."/>
            <person name="Pitluck S."/>
            <person name="Vogel J.P."/>
            <person name="Garvin D.F."/>
            <person name="Mockler T.C."/>
            <person name="Schmutz J."/>
            <person name="Rokhsar D."/>
            <person name="Bevan M.W."/>
        </authorList>
    </citation>
    <scope>NUCLEOTIDE SEQUENCE</scope>
    <source>
        <strain evidence="1">Bd21</strain>
    </source>
</reference>
<gene>
    <name evidence="1" type="ORF">BRADI_1g73123v3</name>
</gene>